<reference evidence="3" key="1">
    <citation type="journal article" date="2020" name="Stud. Mycol.">
        <title>101 Dothideomycetes genomes: a test case for predicting lifestyles and emergence of pathogens.</title>
        <authorList>
            <person name="Haridas S."/>
            <person name="Albert R."/>
            <person name="Binder M."/>
            <person name="Bloem J."/>
            <person name="Labutti K."/>
            <person name="Salamov A."/>
            <person name="Andreopoulos B."/>
            <person name="Baker S."/>
            <person name="Barry K."/>
            <person name="Bills G."/>
            <person name="Bluhm B."/>
            <person name="Cannon C."/>
            <person name="Castanera R."/>
            <person name="Culley D."/>
            <person name="Daum C."/>
            <person name="Ezra D."/>
            <person name="Gonzalez J."/>
            <person name="Henrissat B."/>
            <person name="Kuo A."/>
            <person name="Liang C."/>
            <person name="Lipzen A."/>
            <person name="Lutzoni F."/>
            <person name="Magnuson J."/>
            <person name="Mondo S."/>
            <person name="Nolan M."/>
            <person name="Ohm R."/>
            <person name="Pangilinan J."/>
            <person name="Park H.-J."/>
            <person name="Ramirez L."/>
            <person name="Alfaro M."/>
            <person name="Sun H."/>
            <person name="Tritt A."/>
            <person name="Yoshinaga Y."/>
            <person name="Zwiers L.-H."/>
            <person name="Turgeon B."/>
            <person name="Goodwin S."/>
            <person name="Spatafora J."/>
            <person name="Crous P."/>
            <person name="Grigoriev I."/>
        </authorList>
    </citation>
    <scope>NUCLEOTIDE SEQUENCE</scope>
    <source>
        <strain evidence="3">CBS 116005</strain>
    </source>
</reference>
<evidence type="ECO:0000259" key="2">
    <source>
        <dbReference type="PROSITE" id="PS50048"/>
    </source>
</evidence>
<dbReference type="SMART" id="SM00066">
    <property type="entry name" value="GAL4"/>
    <property type="match status" value="1"/>
</dbReference>
<organism evidence="3 4">
    <name type="scientific">Teratosphaeria nubilosa</name>
    <dbReference type="NCBI Taxonomy" id="161662"/>
    <lineage>
        <taxon>Eukaryota</taxon>
        <taxon>Fungi</taxon>
        <taxon>Dikarya</taxon>
        <taxon>Ascomycota</taxon>
        <taxon>Pezizomycotina</taxon>
        <taxon>Dothideomycetes</taxon>
        <taxon>Dothideomycetidae</taxon>
        <taxon>Mycosphaerellales</taxon>
        <taxon>Teratosphaeriaceae</taxon>
        <taxon>Teratosphaeria</taxon>
    </lineage>
</organism>
<dbReference type="PANTHER" id="PTHR47784:SF5">
    <property type="entry name" value="STEROL UPTAKE CONTROL PROTEIN 2"/>
    <property type="match status" value="1"/>
</dbReference>
<dbReference type="GO" id="GO:0001228">
    <property type="term" value="F:DNA-binding transcription activator activity, RNA polymerase II-specific"/>
    <property type="evidence" value="ECO:0007669"/>
    <property type="project" value="TreeGrafter"/>
</dbReference>
<accession>A0A6G1LIF2</accession>
<dbReference type="EMBL" id="ML995815">
    <property type="protein sequence ID" value="KAF2772349.1"/>
    <property type="molecule type" value="Genomic_DNA"/>
</dbReference>
<dbReference type="Pfam" id="PF00172">
    <property type="entry name" value="Zn_clus"/>
    <property type="match status" value="1"/>
</dbReference>
<dbReference type="Pfam" id="PF11951">
    <property type="entry name" value="Fungal_trans_2"/>
    <property type="match status" value="1"/>
</dbReference>
<dbReference type="SUPFAM" id="SSF57701">
    <property type="entry name" value="Zn2/Cys6 DNA-binding domain"/>
    <property type="match status" value="1"/>
</dbReference>
<proteinExistence type="predicted"/>
<dbReference type="GO" id="GO:0008270">
    <property type="term" value="F:zinc ion binding"/>
    <property type="evidence" value="ECO:0007669"/>
    <property type="project" value="InterPro"/>
</dbReference>
<evidence type="ECO:0000313" key="3">
    <source>
        <dbReference type="EMBL" id="KAF2772349.1"/>
    </source>
</evidence>
<evidence type="ECO:0000256" key="1">
    <source>
        <dbReference type="ARBA" id="ARBA00023242"/>
    </source>
</evidence>
<dbReference type="InterPro" id="IPR021858">
    <property type="entry name" value="Fun_TF"/>
</dbReference>
<dbReference type="CDD" id="cd00067">
    <property type="entry name" value="GAL4"/>
    <property type="match status" value="1"/>
</dbReference>
<dbReference type="PROSITE" id="PS00463">
    <property type="entry name" value="ZN2_CY6_FUNGAL_1"/>
    <property type="match status" value="1"/>
</dbReference>
<name>A0A6G1LIF2_9PEZI</name>
<dbReference type="Gene3D" id="4.10.240.10">
    <property type="entry name" value="Zn(2)-C6 fungal-type DNA-binding domain"/>
    <property type="match status" value="1"/>
</dbReference>
<keyword evidence="4" id="KW-1185">Reference proteome</keyword>
<dbReference type="InterPro" id="IPR001138">
    <property type="entry name" value="Zn2Cys6_DnaBD"/>
</dbReference>
<dbReference type="PANTHER" id="PTHR47784">
    <property type="entry name" value="STEROL UPTAKE CONTROL PROTEIN 2"/>
    <property type="match status" value="1"/>
</dbReference>
<evidence type="ECO:0000313" key="4">
    <source>
        <dbReference type="Proteomes" id="UP000799436"/>
    </source>
</evidence>
<protein>
    <recommendedName>
        <fullName evidence="2">Zn(2)-C6 fungal-type domain-containing protein</fullName>
    </recommendedName>
</protein>
<dbReference type="AlphaFoldDB" id="A0A6G1LIF2"/>
<gene>
    <name evidence="3" type="ORF">EJ03DRAFT_348730</name>
</gene>
<feature type="domain" description="Zn(2)-C6 fungal-type" evidence="2">
    <location>
        <begin position="12"/>
        <end position="41"/>
    </location>
</feature>
<dbReference type="OrthoDB" id="3546279at2759"/>
<dbReference type="Proteomes" id="UP000799436">
    <property type="component" value="Unassembled WGS sequence"/>
</dbReference>
<dbReference type="PROSITE" id="PS50048">
    <property type="entry name" value="ZN2_CY6_FUNGAL_2"/>
    <property type="match status" value="1"/>
</dbReference>
<dbReference type="InterPro" id="IPR053157">
    <property type="entry name" value="Sterol_Uptake_Regulator"/>
</dbReference>
<keyword evidence="1" id="KW-0539">Nucleus</keyword>
<sequence>MTQLGSKKSRKGCIRCKGRRVKCNEEAPCSNCVRRGEQCSLVAVASPSSASETYGRADRDETLPGSQREWLQEMELMHHFSRHVSKVALGASDQIQSLWRDVIPEEALRHPFLLHGLLALSALSLASLRPAESARYLSLCDKHQSIALAQFRAALAGEITMDVAAALFALSSCISISSMARACARVAAQPPPKAVSLDEIVEMFVLTRGVRDVIGIAHDLIIQGPLAPMFAGHEMPEAQKSRVFLPPPAQARLDELQTMLHQHCANELPNLTTCSEALRELKDIYRNCQYFNTIPGGVQSGHVVRYTTCVSPEFVSLMQNRYPPALIILAHWAVSTMVVKAAWYTTNWGVYAIEGISLVLEPCLRGWLDWPRQQMQNGMAAVLQGQNGTPSGAH</sequence>
<dbReference type="InterPro" id="IPR036864">
    <property type="entry name" value="Zn2-C6_fun-type_DNA-bd_sf"/>
</dbReference>